<proteinExistence type="predicted"/>
<keyword evidence="2" id="KW-0862">Zinc</keyword>
<evidence type="ECO:0000259" key="3">
    <source>
        <dbReference type="Pfam" id="PF20511"/>
    </source>
</evidence>
<dbReference type="PIRSF" id="PIRSF036894">
    <property type="entry name" value="PMI_Firm_short"/>
    <property type="match status" value="1"/>
</dbReference>
<accession>A0ABW9KL74</accession>
<evidence type="ECO:0000256" key="2">
    <source>
        <dbReference type="ARBA" id="ARBA00022833"/>
    </source>
</evidence>
<feature type="domain" description="Phosphomannose isomerase type I catalytic" evidence="3">
    <location>
        <begin position="25"/>
        <end position="110"/>
    </location>
</feature>
<gene>
    <name evidence="4" type="ORF">ACK2TP_11095</name>
</gene>
<keyword evidence="4" id="KW-0413">Isomerase</keyword>
<evidence type="ECO:0000313" key="5">
    <source>
        <dbReference type="Proteomes" id="UP001634747"/>
    </source>
</evidence>
<dbReference type="CDD" id="cd07010">
    <property type="entry name" value="cupin_PMI_type_I_N_bac"/>
    <property type="match status" value="1"/>
</dbReference>
<dbReference type="InterPro" id="IPR014628">
    <property type="entry name" value="Man6P_isomerase_Firm_short"/>
</dbReference>
<dbReference type="Pfam" id="PF20511">
    <property type="entry name" value="PMI_typeI_cat"/>
    <property type="match status" value="1"/>
</dbReference>
<dbReference type="PANTHER" id="PTHR42742:SF3">
    <property type="entry name" value="FRUCTOKINASE"/>
    <property type="match status" value="1"/>
</dbReference>
<name>A0ABW9KL74_9BACT</name>
<dbReference type="RefSeq" id="WP_263412208.1">
    <property type="nucleotide sequence ID" value="NZ_BAABBH010000001.1"/>
</dbReference>
<dbReference type="InterPro" id="IPR046457">
    <property type="entry name" value="PMI_typeI_cat"/>
</dbReference>
<dbReference type="Proteomes" id="UP001634747">
    <property type="component" value="Unassembled WGS sequence"/>
</dbReference>
<keyword evidence="5" id="KW-1185">Reference proteome</keyword>
<dbReference type="EMBL" id="JBJYXY010000001">
    <property type="protein sequence ID" value="MFN2976307.1"/>
    <property type="molecule type" value="Genomic_DNA"/>
</dbReference>
<reference evidence="4 5" key="1">
    <citation type="submission" date="2024-12" db="EMBL/GenBank/DDBJ databases">
        <authorList>
            <person name="Lee Y."/>
        </authorList>
    </citation>
    <scope>NUCLEOTIDE SEQUENCE [LARGE SCALE GENOMIC DNA]</scope>
    <source>
        <strain evidence="4 5">03SUJ4</strain>
    </source>
</reference>
<evidence type="ECO:0000313" key="4">
    <source>
        <dbReference type="EMBL" id="MFN2976307.1"/>
    </source>
</evidence>
<comment type="caution">
    <text evidence="4">The sequence shown here is derived from an EMBL/GenBank/DDBJ whole genome shotgun (WGS) entry which is preliminary data.</text>
</comment>
<dbReference type="InterPro" id="IPR014710">
    <property type="entry name" value="RmlC-like_jellyroll"/>
</dbReference>
<dbReference type="GO" id="GO:0016853">
    <property type="term" value="F:isomerase activity"/>
    <property type="evidence" value="ECO:0007669"/>
    <property type="project" value="UniProtKB-KW"/>
</dbReference>
<evidence type="ECO:0000256" key="1">
    <source>
        <dbReference type="ARBA" id="ARBA00022723"/>
    </source>
</evidence>
<keyword evidence="1" id="KW-0479">Metal-binding</keyword>
<organism evidence="4 5">
    <name type="scientific">Terriglobus aquaticus</name>
    <dbReference type="NCBI Taxonomy" id="940139"/>
    <lineage>
        <taxon>Bacteria</taxon>
        <taxon>Pseudomonadati</taxon>
        <taxon>Acidobacteriota</taxon>
        <taxon>Terriglobia</taxon>
        <taxon>Terriglobales</taxon>
        <taxon>Acidobacteriaceae</taxon>
        <taxon>Terriglobus</taxon>
    </lineage>
</organism>
<dbReference type="SUPFAM" id="SSF51182">
    <property type="entry name" value="RmlC-like cupins"/>
    <property type="match status" value="1"/>
</dbReference>
<protein>
    <submittedName>
        <fullName evidence="4">Type I phosphomannose isomerase catalytic subunit</fullName>
    </submittedName>
</protein>
<dbReference type="InterPro" id="IPR011051">
    <property type="entry name" value="RmlC_Cupin_sf"/>
</dbReference>
<dbReference type="PANTHER" id="PTHR42742">
    <property type="entry name" value="TRANSCRIPTIONAL REPRESSOR MPRA"/>
    <property type="match status" value="1"/>
</dbReference>
<dbReference type="InterPro" id="IPR051804">
    <property type="entry name" value="Carb_Metab_Reg_Kinase/Isom"/>
</dbReference>
<sequence length="327" mass="35257">MAGTLAPFLLKPFFSPRPWGRANLQPWYSQAEVGDSAEPIGESWLTGPQSEALEGPEAGRTLAQVAQENTEALLGEWRGENEFPLLLKLLFPDEKLSVQVHPDDEQARAMGQPRGKTECWYVVDAEPGAAVACGLRAGVDPQQMHAAATDGTMESLLRYIPVQRGDMVFVDAGTVHAIGPGVTLLETQQTSDTTFRLYDYGRPRELHLDKGVAVSRAETRAGKVEPVLIANGERLIEEQYFTVDRFVLRAGETLRLEDAVGRPHCFTTLQGNGIVSSEAGAGTLRFAGATVVPASAGAVTVEAMEDLVVVRSMPSRVPVAPSHGRAL</sequence>
<dbReference type="Gene3D" id="2.60.120.10">
    <property type="entry name" value="Jelly Rolls"/>
    <property type="match status" value="1"/>
</dbReference>